<dbReference type="GeneID" id="25569299"/>
<organism evidence="4 5">
    <name type="scientific">Thecamonas trahens ATCC 50062</name>
    <dbReference type="NCBI Taxonomy" id="461836"/>
    <lineage>
        <taxon>Eukaryota</taxon>
        <taxon>Apusozoa</taxon>
        <taxon>Apusomonadida</taxon>
        <taxon>Apusomonadidae</taxon>
        <taxon>Thecamonas</taxon>
    </lineage>
</organism>
<evidence type="ECO:0000256" key="1">
    <source>
        <dbReference type="PROSITE-ProRule" id="PRU00325"/>
    </source>
</evidence>
<evidence type="ECO:0000313" key="4">
    <source>
        <dbReference type="EMBL" id="KNC55843.1"/>
    </source>
</evidence>
<keyword evidence="1" id="KW-0863">Zinc-finger</keyword>
<sequence length="277" mass="30018">MGTTQSRRLYGRRITGTRAGHGTRSAAPASMTLARHPIVVAFCLCDCIESLFHSLINAMATYPEDAKAYTTSQTSEPHKYEVTRHGSSHTYVVVLGAGASRFLCSCTGFHYRMHACKHVVAVLVAAIEVQTDRKLNRANLLAPLDFTDANVMVASKNAVALVHELIPQVYWADVSIFKSMFQLFTNFSDAGSRLALPQTAQQMASEEMVNGLSRRIHGSPLRLPAPLASVLGSTPTDGGGDYLLHHLTYTLSVLSTPDIVDLGSTCKVLRSMVLGLP</sequence>
<dbReference type="Proteomes" id="UP000054408">
    <property type="component" value="Unassembled WGS sequence"/>
</dbReference>
<evidence type="ECO:0000256" key="2">
    <source>
        <dbReference type="SAM" id="MobiDB-lite"/>
    </source>
</evidence>
<keyword evidence="1" id="KW-0862">Zinc</keyword>
<keyword evidence="1" id="KW-0479">Metal-binding</keyword>
<evidence type="ECO:0000259" key="3">
    <source>
        <dbReference type="PROSITE" id="PS50966"/>
    </source>
</evidence>
<dbReference type="InterPro" id="IPR007527">
    <property type="entry name" value="Znf_SWIM"/>
</dbReference>
<protein>
    <recommendedName>
        <fullName evidence="3">SWIM-type domain-containing protein</fullName>
    </recommendedName>
</protein>
<evidence type="ECO:0000313" key="5">
    <source>
        <dbReference type="Proteomes" id="UP000054408"/>
    </source>
</evidence>
<dbReference type="Pfam" id="PF04434">
    <property type="entry name" value="SWIM"/>
    <property type="match status" value="1"/>
</dbReference>
<reference evidence="4 5" key="1">
    <citation type="submission" date="2010-05" db="EMBL/GenBank/DDBJ databases">
        <title>The Genome Sequence of Thecamonas trahens ATCC 50062.</title>
        <authorList>
            <consortium name="The Broad Institute Genome Sequencing Platform"/>
            <person name="Russ C."/>
            <person name="Cuomo C."/>
            <person name="Shea T."/>
            <person name="Young S.K."/>
            <person name="Zeng Q."/>
            <person name="Koehrsen M."/>
            <person name="Haas B."/>
            <person name="Borodovsky M."/>
            <person name="Guigo R."/>
            <person name="Alvarado L."/>
            <person name="Berlin A."/>
            <person name="Bochicchio J."/>
            <person name="Borenstein D."/>
            <person name="Chapman S."/>
            <person name="Chen Z."/>
            <person name="Freedman E."/>
            <person name="Gellesch M."/>
            <person name="Goldberg J."/>
            <person name="Griggs A."/>
            <person name="Gujja S."/>
            <person name="Heilman E."/>
            <person name="Heiman D."/>
            <person name="Hepburn T."/>
            <person name="Howarth C."/>
            <person name="Jen D."/>
            <person name="Larson L."/>
            <person name="Mehta T."/>
            <person name="Park D."/>
            <person name="Pearson M."/>
            <person name="Roberts A."/>
            <person name="Saif S."/>
            <person name="Shenoy N."/>
            <person name="Sisk P."/>
            <person name="Stolte C."/>
            <person name="Sykes S."/>
            <person name="Thomson T."/>
            <person name="Walk T."/>
            <person name="White J."/>
            <person name="Yandava C."/>
            <person name="Burger G."/>
            <person name="Gray M.W."/>
            <person name="Holland P.W.H."/>
            <person name="King N."/>
            <person name="Lang F.B.F."/>
            <person name="Roger A.J."/>
            <person name="Ruiz-Trillo I."/>
            <person name="Lander E."/>
            <person name="Nusbaum C."/>
        </authorList>
    </citation>
    <scope>NUCLEOTIDE SEQUENCE [LARGE SCALE GENOMIC DNA]</scope>
    <source>
        <strain evidence="4 5">ATCC 50062</strain>
    </source>
</reference>
<proteinExistence type="predicted"/>
<dbReference type="GO" id="GO:0008270">
    <property type="term" value="F:zinc ion binding"/>
    <property type="evidence" value="ECO:0007669"/>
    <property type="project" value="UniProtKB-KW"/>
</dbReference>
<feature type="region of interest" description="Disordered" evidence="2">
    <location>
        <begin position="1"/>
        <end position="26"/>
    </location>
</feature>
<dbReference type="AlphaFoldDB" id="A0A0L0DWE9"/>
<name>A0A0L0DWE9_THETB</name>
<accession>A0A0L0DWE9</accession>
<dbReference type="RefSeq" id="XP_013752820.1">
    <property type="nucleotide sequence ID" value="XM_013897366.1"/>
</dbReference>
<gene>
    <name evidence="4" type="ORF">AMSG_11284</name>
</gene>
<keyword evidence="5" id="KW-1185">Reference proteome</keyword>
<dbReference type="PROSITE" id="PS50966">
    <property type="entry name" value="ZF_SWIM"/>
    <property type="match status" value="1"/>
</dbReference>
<dbReference type="EMBL" id="GL349506">
    <property type="protein sequence ID" value="KNC55843.1"/>
    <property type="molecule type" value="Genomic_DNA"/>
</dbReference>
<feature type="domain" description="SWIM-type" evidence="3">
    <location>
        <begin position="91"/>
        <end position="127"/>
    </location>
</feature>